<evidence type="ECO:0000256" key="5">
    <source>
        <dbReference type="ARBA" id="ARBA00022781"/>
    </source>
</evidence>
<accession>A0A388KI88</accession>
<evidence type="ECO:0000256" key="3">
    <source>
        <dbReference type="ARBA" id="ARBA00022448"/>
    </source>
</evidence>
<dbReference type="Gramene" id="GBG69770">
    <property type="protein sequence ID" value="GBG69770"/>
    <property type="gene ID" value="CBR_g4601"/>
</dbReference>
<feature type="transmembrane region" description="Helical" evidence="9">
    <location>
        <begin position="579"/>
        <end position="598"/>
    </location>
</feature>
<keyword evidence="4 9" id="KW-0812">Transmembrane</keyword>
<dbReference type="GO" id="GO:0051117">
    <property type="term" value="F:ATPase binding"/>
    <property type="evidence" value="ECO:0007669"/>
    <property type="project" value="TreeGrafter"/>
</dbReference>
<feature type="coiled-coil region" evidence="10">
    <location>
        <begin position="86"/>
        <end position="130"/>
    </location>
</feature>
<proteinExistence type="inferred from homology"/>
<comment type="similarity">
    <text evidence="2 9">Belongs to the V-ATPase 116 kDa subunit family.</text>
</comment>
<keyword evidence="10" id="KW-0175">Coiled coil</keyword>
<reference evidence="11 12" key="1">
    <citation type="journal article" date="2018" name="Cell">
        <title>The Chara Genome: Secondary Complexity and Implications for Plant Terrestrialization.</title>
        <authorList>
            <person name="Nishiyama T."/>
            <person name="Sakayama H."/>
            <person name="Vries J.D."/>
            <person name="Buschmann H."/>
            <person name="Saint-Marcoux D."/>
            <person name="Ullrich K.K."/>
            <person name="Haas F.B."/>
            <person name="Vanderstraeten L."/>
            <person name="Becker D."/>
            <person name="Lang D."/>
            <person name="Vosolsobe S."/>
            <person name="Rombauts S."/>
            <person name="Wilhelmsson P.K.I."/>
            <person name="Janitza P."/>
            <person name="Kern R."/>
            <person name="Heyl A."/>
            <person name="Rumpler F."/>
            <person name="Villalobos L.I.A.C."/>
            <person name="Clay J.M."/>
            <person name="Skokan R."/>
            <person name="Toyoda A."/>
            <person name="Suzuki Y."/>
            <person name="Kagoshima H."/>
            <person name="Schijlen E."/>
            <person name="Tajeshwar N."/>
            <person name="Catarino B."/>
            <person name="Hetherington A.J."/>
            <person name="Saltykova A."/>
            <person name="Bonnot C."/>
            <person name="Breuninger H."/>
            <person name="Symeonidi A."/>
            <person name="Radhakrishnan G.V."/>
            <person name="Van Nieuwerburgh F."/>
            <person name="Deforce D."/>
            <person name="Chang C."/>
            <person name="Karol K.G."/>
            <person name="Hedrich R."/>
            <person name="Ulvskov P."/>
            <person name="Glockner G."/>
            <person name="Delwiche C.F."/>
            <person name="Petrasek J."/>
            <person name="Van de Peer Y."/>
            <person name="Friml J."/>
            <person name="Beilby M."/>
            <person name="Dolan L."/>
            <person name="Kohara Y."/>
            <person name="Sugano S."/>
            <person name="Fujiyama A."/>
            <person name="Delaux P.-M."/>
            <person name="Quint M."/>
            <person name="TheiBen G."/>
            <person name="Hagemann M."/>
            <person name="Harholt J."/>
            <person name="Dunand C."/>
            <person name="Zachgo S."/>
            <person name="Langdale J."/>
            <person name="Maumus F."/>
            <person name="Straeten D.V.D."/>
            <person name="Gould S.B."/>
            <person name="Rensing S.A."/>
        </authorList>
    </citation>
    <scope>NUCLEOTIDE SEQUENCE [LARGE SCALE GENOMIC DNA]</scope>
    <source>
        <strain evidence="11 12">S276</strain>
    </source>
</reference>
<dbReference type="Pfam" id="PF01496">
    <property type="entry name" value="V_ATPase_I"/>
    <property type="match status" value="2"/>
</dbReference>
<feature type="transmembrane region" description="Helical" evidence="9">
    <location>
        <begin position="415"/>
        <end position="439"/>
    </location>
</feature>
<protein>
    <recommendedName>
        <fullName evidence="9">V-type proton ATPase subunit a</fullName>
    </recommendedName>
</protein>
<keyword evidence="7 9" id="KW-0406">Ion transport</keyword>
<evidence type="ECO:0000256" key="4">
    <source>
        <dbReference type="ARBA" id="ARBA00022692"/>
    </source>
</evidence>
<dbReference type="GO" id="GO:0000220">
    <property type="term" value="C:vacuolar proton-transporting V-type ATPase, V0 domain"/>
    <property type="evidence" value="ECO:0007669"/>
    <property type="project" value="InterPro"/>
</dbReference>
<name>A0A388KI88_CHABU</name>
<dbReference type="Proteomes" id="UP000265515">
    <property type="component" value="Unassembled WGS sequence"/>
</dbReference>
<dbReference type="InterPro" id="IPR026028">
    <property type="entry name" value="V-type_ATPase_116kDa_su_euka"/>
</dbReference>
<keyword evidence="3 9" id="KW-0813">Transport</keyword>
<dbReference type="OrthoDB" id="10264220at2759"/>
<dbReference type="OMA" id="FYLWFFL"/>
<keyword evidence="8 9" id="KW-0472">Membrane</keyword>
<keyword evidence="12" id="KW-1185">Reference proteome</keyword>
<evidence type="ECO:0000256" key="10">
    <source>
        <dbReference type="SAM" id="Coils"/>
    </source>
</evidence>
<dbReference type="PANTHER" id="PTHR11629">
    <property type="entry name" value="VACUOLAR PROTON ATPASES"/>
    <property type="match status" value="1"/>
</dbReference>
<evidence type="ECO:0000313" key="12">
    <source>
        <dbReference type="Proteomes" id="UP000265515"/>
    </source>
</evidence>
<dbReference type="PANTHER" id="PTHR11629:SF63">
    <property type="entry name" value="V-TYPE PROTON ATPASE SUBUNIT A"/>
    <property type="match status" value="1"/>
</dbReference>
<keyword evidence="6 9" id="KW-1133">Transmembrane helix</keyword>
<comment type="subcellular location">
    <subcellularLocation>
        <location evidence="1">Membrane</location>
        <topology evidence="1">Multi-pass membrane protein</topology>
    </subcellularLocation>
</comment>
<evidence type="ECO:0000256" key="7">
    <source>
        <dbReference type="ARBA" id="ARBA00023065"/>
    </source>
</evidence>
<comment type="function">
    <text evidence="9">Essential component of the vacuolar proton pump (V-ATPase), a multimeric enzyme that catalyzes the translocation of protons across the membranes. Required for assembly and activity of the V-ATPase.</text>
</comment>
<dbReference type="InterPro" id="IPR002490">
    <property type="entry name" value="V-ATPase_116kDa_su"/>
</dbReference>
<feature type="transmembrane region" description="Helical" evidence="9">
    <location>
        <begin position="630"/>
        <end position="648"/>
    </location>
</feature>
<sequence>MATMELFRSEAMQLVQLIVPAESAHDTISYLGEIGLLQFRDLNKDQSLFQRTYANQVKRCGEMSRKLRFFKDQINKAGLIASSRPVLDKELDLDELETKLDDMEKELLEMNQNNEKLMRTRNELVELQLVLRMAGDFFTDAQSSAAYYQRGLEESPSIGESMDSPLLLEQEMQTDPSKVVRLGFVTGLVAKAKAMTFERILFRATRGNMFLKQAPIDAPVVDPATGEKVEKVVFVVFFAGERARMKIMKICEAFGANRYPFPEDVGKQRQMMAEVSQRLSELQLTIDMGEEHRTSVLNSIGYQLEQWIVLVRREKAVYHTLNMLSVDVTRKCLIAEAWCPVFAKPRIQDALHRAAMDSNAQVGTIFQPIQTKESPPTYFKTNKFTDVFQEIVDAYGIANYQEANPAPFTIVTFPFLFAIMFGDWGHGILMLIACLALIVNEKKLGSQKLGDIMEMAYGGRYCILLMAMFSIYTGLIYNEFFSVNLSLFGKSAFKCRSPDCSDDSTAGLIQDGHRVYPFGVDPAWHGTRTELPFLNSLKMKLSILLGVVQMFVGIILSYFNARFFSLPLNVWYEFIPQMLFLGSLFGYLSILIVIKWVTGSQADLYHVMIYMFLSPTDDLADNQLFPGQNVVQIILLLIAMVAVPWMLLPKPLIILAHAQLSAVFYERVMLNAVETGNIIAIIIGFFVFACATVGVLMIMETLSAFLHALRLHWVEFQNKFYKGEGYKFAPFSFYRLDVDDE</sequence>
<dbReference type="EMBL" id="BFEA01000120">
    <property type="protein sequence ID" value="GBG69770.1"/>
    <property type="molecule type" value="Genomic_DNA"/>
</dbReference>
<dbReference type="PIRSF" id="PIRSF001293">
    <property type="entry name" value="ATP6V0A1"/>
    <property type="match status" value="1"/>
</dbReference>
<feature type="transmembrane region" description="Helical" evidence="9">
    <location>
        <begin position="460"/>
        <end position="477"/>
    </location>
</feature>
<dbReference type="GO" id="GO:0046961">
    <property type="term" value="F:proton-transporting ATPase activity, rotational mechanism"/>
    <property type="evidence" value="ECO:0007669"/>
    <property type="project" value="InterPro"/>
</dbReference>
<feature type="transmembrane region" description="Helical" evidence="9">
    <location>
        <begin position="541"/>
        <end position="559"/>
    </location>
</feature>
<evidence type="ECO:0000256" key="2">
    <source>
        <dbReference type="ARBA" id="ARBA00009904"/>
    </source>
</evidence>
<dbReference type="STRING" id="69332.A0A388KI88"/>
<organism evidence="11 12">
    <name type="scientific">Chara braunii</name>
    <name type="common">Braun's stonewort</name>
    <dbReference type="NCBI Taxonomy" id="69332"/>
    <lineage>
        <taxon>Eukaryota</taxon>
        <taxon>Viridiplantae</taxon>
        <taxon>Streptophyta</taxon>
        <taxon>Charophyceae</taxon>
        <taxon>Charales</taxon>
        <taxon>Characeae</taxon>
        <taxon>Chara</taxon>
    </lineage>
</organism>
<dbReference type="AlphaFoldDB" id="A0A388KI88"/>
<comment type="caution">
    <text evidence="11">The sequence shown here is derived from an EMBL/GenBank/DDBJ whole genome shotgun (WGS) entry which is preliminary data.</text>
</comment>
<keyword evidence="5 9" id="KW-0375">Hydrogen ion transport</keyword>
<evidence type="ECO:0000256" key="8">
    <source>
        <dbReference type="ARBA" id="ARBA00023136"/>
    </source>
</evidence>
<dbReference type="GO" id="GO:0007035">
    <property type="term" value="P:vacuolar acidification"/>
    <property type="evidence" value="ECO:0007669"/>
    <property type="project" value="TreeGrafter"/>
</dbReference>
<evidence type="ECO:0000256" key="9">
    <source>
        <dbReference type="RuleBase" id="RU361189"/>
    </source>
</evidence>
<evidence type="ECO:0000256" key="6">
    <source>
        <dbReference type="ARBA" id="ARBA00022989"/>
    </source>
</evidence>
<evidence type="ECO:0000256" key="1">
    <source>
        <dbReference type="ARBA" id="ARBA00004141"/>
    </source>
</evidence>
<evidence type="ECO:0000313" key="11">
    <source>
        <dbReference type="EMBL" id="GBG69770.1"/>
    </source>
</evidence>
<gene>
    <name evidence="11" type="ORF">CBR_g4601</name>
</gene>
<feature type="transmembrane region" description="Helical" evidence="9">
    <location>
        <begin position="677"/>
        <end position="699"/>
    </location>
</feature>